<comment type="cofactor">
    <cofactor evidence="2">
        <name>Fe(2+)</name>
        <dbReference type="ChEBI" id="CHEBI:29033"/>
    </cofactor>
    <text evidence="2">Binds 1 Fe(2+) ion.</text>
</comment>
<dbReference type="InterPro" id="IPR036821">
    <property type="entry name" value="Peptide_deformylase_sf"/>
</dbReference>
<organism evidence="3 4">
    <name type="scientific">Botrimarina mediterranea</name>
    <dbReference type="NCBI Taxonomy" id="2528022"/>
    <lineage>
        <taxon>Bacteria</taxon>
        <taxon>Pseudomonadati</taxon>
        <taxon>Planctomycetota</taxon>
        <taxon>Planctomycetia</taxon>
        <taxon>Pirellulales</taxon>
        <taxon>Lacipirellulaceae</taxon>
        <taxon>Botrimarina</taxon>
    </lineage>
</organism>
<dbReference type="GO" id="GO:0042586">
    <property type="term" value="F:peptide deformylase activity"/>
    <property type="evidence" value="ECO:0007669"/>
    <property type="project" value="UniProtKB-UniRule"/>
</dbReference>
<proteinExistence type="inferred from homology"/>
<dbReference type="InterPro" id="IPR023635">
    <property type="entry name" value="Peptide_deformylase"/>
</dbReference>
<dbReference type="CDD" id="cd00487">
    <property type="entry name" value="Pep_deformylase"/>
    <property type="match status" value="1"/>
</dbReference>
<comment type="catalytic activity">
    <reaction evidence="2">
        <text>N-terminal N-formyl-L-methionyl-[peptide] + H2O = N-terminal L-methionyl-[peptide] + formate</text>
        <dbReference type="Rhea" id="RHEA:24420"/>
        <dbReference type="Rhea" id="RHEA-COMP:10639"/>
        <dbReference type="Rhea" id="RHEA-COMP:10640"/>
        <dbReference type="ChEBI" id="CHEBI:15377"/>
        <dbReference type="ChEBI" id="CHEBI:15740"/>
        <dbReference type="ChEBI" id="CHEBI:49298"/>
        <dbReference type="ChEBI" id="CHEBI:64731"/>
        <dbReference type="EC" id="3.5.1.88"/>
    </reaction>
</comment>
<dbReference type="PIRSF" id="PIRSF004749">
    <property type="entry name" value="Pep_def"/>
    <property type="match status" value="1"/>
</dbReference>
<keyword evidence="2 3" id="KW-0378">Hydrolase</keyword>
<evidence type="ECO:0000256" key="1">
    <source>
        <dbReference type="ARBA" id="ARBA00010759"/>
    </source>
</evidence>
<evidence type="ECO:0000256" key="2">
    <source>
        <dbReference type="HAMAP-Rule" id="MF_00163"/>
    </source>
</evidence>
<name>A0A518KE06_9BACT</name>
<keyword evidence="2" id="KW-0408">Iron</keyword>
<feature type="binding site" evidence="2">
    <location>
        <position position="135"/>
    </location>
    <ligand>
        <name>Fe cation</name>
        <dbReference type="ChEBI" id="CHEBI:24875"/>
    </ligand>
</feature>
<dbReference type="GO" id="GO:0046872">
    <property type="term" value="F:metal ion binding"/>
    <property type="evidence" value="ECO:0007669"/>
    <property type="project" value="UniProtKB-KW"/>
</dbReference>
<evidence type="ECO:0000313" key="3">
    <source>
        <dbReference type="EMBL" id="QDV76015.1"/>
    </source>
</evidence>
<sequence length="195" mass="22066">MPLEIVHYPHPTLRHVSKPLAKVDRQLRDWAAEMLALMYEHEGIGLAANQVDLPYRMFVINVTGDPDQPEHERVLINPVLSKGKGQTTMSEGCLSLPEVRGPMIRNTSIRVQAYDLAGNEIDETVEGMLARVIQHETDHLDGILFIDKMTPTERAEVDDDLYELEVDWQSRQNTGDVPSEETILARLAELEALRC</sequence>
<comment type="similarity">
    <text evidence="1 2">Belongs to the polypeptide deformylase family.</text>
</comment>
<gene>
    <name evidence="2 3" type="primary">def</name>
    <name evidence="3" type="ORF">Spa11_42390</name>
</gene>
<dbReference type="AlphaFoldDB" id="A0A518KE06"/>
<dbReference type="PANTHER" id="PTHR10458">
    <property type="entry name" value="PEPTIDE DEFORMYLASE"/>
    <property type="match status" value="1"/>
</dbReference>
<dbReference type="KEGG" id="bmei:Spa11_42390"/>
<keyword evidence="2" id="KW-0648">Protein biosynthesis</keyword>
<dbReference type="Pfam" id="PF01327">
    <property type="entry name" value="Pep_deformylase"/>
    <property type="match status" value="1"/>
</dbReference>
<feature type="binding site" evidence="2">
    <location>
        <position position="93"/>
    </location>
    <ligand>
        <name>Fe cation</name>
        <dbReference type="ChEBI" id="CHEBI:24875"/>
    </ligand>
</feature>
<dbReference type="Proteomes" id="UP000316426">
    <property type="component" value="Chromosome"/>
</dbReference>
<dbReference type="Gene3D" id="3.90.45.10">
    <property type="entry name" value="Peptide deformylase"/>
    <property type="match status" value="1"/>
</dbReference>
<evidence type="ECO:0000313" key="4">
    <source>
        <dbReference type="Proteomes" id="UP000316426"/>
    </source>
</evidence>
<protein>
    <recommendedName>
        <fullName evidence="2">Peptide deformylase</fullName>
        <shortName evidence="2">PDF</shortName>
        <ecNumber evidence="2">3.5.1.88</ecNumber>
    </recommendedName>
    <alternativeName>
        <fullName evidence="2">Polypeptide deformylase</fullName>
    </alternativeName>
</protein>
<reference evidence="3 4" key="1">
    <citation type="submission" date="2019-02" db="EMBL/GenBank/DDBJ databases">
        <title>Deep-cultivation of Planctomycetes and their phenomic and genomic characterization uncovers novel biology.</title>
        <authorList>
            <person name="Wiegand S."/>
            <person name="Jogler M."/>
            <person name="Boedeker C."/>
            <person name="Pinto D."/>
            <person name="Vollmers J."/>
            <person name="Rivas-Marin E."/>
            <person name="Kohn T."/>
            <person name="Peeters S.H."/>
            <person name="Heuer A."/>
            <person name="Rast P."/>
            <person name="Oberbeckmann S."/>
            <person name="Bunk B."/>
            <person name="Jeske O."/>
            <person name="Meyerdierks A."/>
            <person name="Storesund J.E."/>
            <person name="Kallscheuer N."/>
            <person name="Luecker S."/>
            <person name="Lage O.M."/>
            <person name="Pohl T."/>
            <person name="Merkel B.J."/>
            <person name="Hornburger P."/>
            <person name="Mueller R.-W."/>
            <person name="Bruemmer F."/>
            <person name="Labrenz M."/>
            <person name="Spormann A.M."/>
            <person name="Op den Camp H."/>
            <person name="Overmann J."/>
            <person name="Amann R."/>
            <person name="Jetten M.S.M."/>
            <person name="Mascher T."/>
            <person name="Medema M.H."/>
            <person name="Devos D.P."/>
            <person name="Kaster A.-K."/>
            <person name="Ovreas L."/>
            <person name="Rohde M."/>
            <person name="Galperin M.Y."/>
            <person name="Jogler C."/>
        </authorList>
    </citation>
    <scope>NUCLEOTIDE SEQUENCE [LARGE SCALE GENOMIC DNA]</scope>
    <source>
        <strain evidence="3 4">Spa11</strain>
    </source>
</reference>
<keyword evidence="4" id="KW-1185">Reference proteome</keyword>
<dbReference type="NCBIfam" id="TIGR00079">
    <property type="entry name" value="pept_deformyl"/>
    <property type="match status" value="1"/>
</dbReference>
<dbReference type="EMBL" id="CP036349">
    <property type="protein sequence ID" value="QDV76015.1"/>
    <property type="molecule type" value="Genomic_DNA"/>
</dbReference>
<comment type="function">
    <text evidence="2">Removes the formyl group from the N-terminal Met of newly synthesized proteins. Requires at least a dipeptide for an efficient rate of reaction. N-terminal L-methionine is a prerequisite for activity but the enzyme has broad specificity at other positions.</text>
</comment>
<accession>A0A518KE06</accession>
<dbReference type="PRINTS" id="PR01576">
    <property type="entry name" value="PDEFORMYLASE"/>
</dbReference>
<dbReference type="GO" id="GO:0006412">
    <property type="term" value="P:translation"/>
    <property type="evidence" value="ECO:0007669"/>
    <property type="project" value="UniProtKB-UniRule"/>
</dbReference>
<dbReference type="NCBIfam" id="NF001159">
    <property type="entry name" value="PRK00150.1-3"/>
    <property type="match status" value="1"/>
</dbReference>
<dbReference type="RefSeq" id="WP_145116335.1">
    <property type="nucleotide sequence ID" value="NZ_CP036349.1"/>
</dbReference>
<dbReference type="HAMAP" id="MF_00163">
    <property type="entry name" value="Pep_deformylase"/>
    <property type="match status" value="1"/>
</dbReference>
<keyword evidence="2" id="KW-0479">Metal-binding</keyword>
<feature type="active site" evidence="2">
    <location>
        <position position="136"/>
    </location>
</feature>
<dbReference type="PANTHER" id="PTHR10458:SF22">
    <property type="entry name" value="PEPTIDE DEFORMYLASE"/>
    <property type="match status" value="1"/>
</dbReference>
<dbReference type="SUPFAM" id="SSF56420">
    <property type="entry name" value="Peptide deformylase"/>
    <property type="match status" value="1"/>
</dbReference>
<feature type="binding site" evidence="2">
    <location>
        <position position="139"/>
    </location>
    <ligand>
        <name>Fe cation</name>
        <dbReference type="ChEBI" id="CHEBI:24875"/>
    </ligand>
</feature>
<dbReference type="EC" id="3.5.1.88" evidence="2"/>